<protein>
    <submittedName>
        <fullName evidence="3">Uncharacterized protein</fullName>
    </submittedName>
</protein>
<evidence type="ECO:0000313" key="5">
    <source>
        <dbReference type="Proteomes" id="UP000053097"/>
    </source>
</evidence>
<dbReference type="OrthoDB" id="7611763at2759"/>
<accession>A0A026VWE6</accession>
<feature type="transmembrane region" description="Helical" evidence="2">
    <location>
        <begin position="37"/>
        <end position="63"/>
    </location>
</feature>
<organism evidence="3 5">
    <name type="scientific">Ooceraea biroi</name>
    <name type="common">Clonal raider ant</name>
    <name type="synonym">Cerapachys biroi</name>
    <dbReference type="NCBI Taxonomy" id="2015173"/>
    <lineage>
        <taxon>Eukaryota</taxon>
        <taxon>Metazoa</taxon>
        <taxon>Ecdysozoa</taxon>
        <taxon>Arthropoda</taxon>
        <taxon>Hexapoda</taxon>
        <taxon>Insecta</taxon>
        <taxon>Pterygota</taxon>
        <taxon>Neoptera</taxon>
        <taxon>Endopterygota</taxon>
        <taxon>Hymenoptera</taxon>
        <taxon>Apocrita</taxon>
        <taxon>Aculeata</taxon>
        <taxon>Formicoidea</taxon>
        <taxon>Formicidae</taxon>
        <taxon>Dorylinae</taxon>
        <taxon>Ooceraea</taxon>
    </lineage>
</organism>
<keyword evidence="2" id="KW-1133">Transmembrane helix</keyword>
<reference evidence="4 6" key="2">
    <citation type="journal article" date="2018" name="Genome Res.">
        <title>The genomic architecture and molecular evolution of ant odorant receptors.</title>
        <authorList>
            <person name="McKenzie S.K."/>
            <person name="Kronauer D.J.C."/>
        </authorList>
    </citation>
    <scope>NUCLEOTIDE SEQUENCE [LARGE SCALE GENOMIC DNA]</scope>
    <source>
        <strain evidence="4">Clonal line C1</strain>
    </source>
</reference>
<keyword evidence="2" id="KW-0812">Transmembrane</keyword>
<dbReference type="OMA" id="MEITVIL"/>
<dbReference type="EMBL" id="KK107681">
    <property type="protein sequence ID" value="EZA48098.1"/>
    <property type="molecule type" value="Genomic_DNA"/>
</dbReference>
<dbReference type="EMBL" id="QOIP01000006">
    <property type="protein sequence ID" value="RLU22094.1"/>
    <property type="molecule type" value="Genomic_DNA"/>
</dbReference>
<evidence type="ECO:0000256" key="2">
    <source>
        <dbReference type="SAM" id="Phobius"/>
    </source>
</evidence>
<name>A0A026VWE6_OOCBI</name>
<evidence type="ECO:0000256" key="1">
    <source>
        <dbReference type="SAM" id="MobiDB-lite"/>
    </source>
</evidence>
<evidence type="ECO:0000313" key="6">
    <source>
        <dbReference type="Proteomes" id="UP000279307"/>
    </source>
</evidence>
<sequence length="163" mass="17823">MWILCALIGLFQLILLLMLSGILFSIAAVSRLMEITVILIYPAVVFLLRQFANLIILLTILAARMTSSAFHALLTLVKYDQEETVSRQEPSSGVAQVQLGMQTPFVSYKKSVLEEIPEDILPTKDESSAVVPSVDQGIIEPPETRSQDNAPEEATISSGTTDS</sequence>
<keyword evidence="5" id="KW-1185">Reference proteome</keyword>
<gene>
    <name evidence="4" type="ORF">DMN91_006474</name>
    <name evidence="3" type="ORF">X777_14207</name>
</gene>
<keyword evidence="2" id="KW-0472">Membrane</keyword>
<reference evidence="3 5" key="1">
    <citation type="journal article" date="2014" name="Curr. Biol.">
        <title>The genome of the clonal raider ant Cerapachys biroi.</title>
        <authorList>
            <person name="Oxley P.R."/>
            <person name="Ji L."/>
            <person name="Fetter-Pruneda I."/>
            <person name="McKenzie S.K."/>
            <person name="Li C."/>
            <person name="Hu H."/>
            <person name="Zhang G."/>
            <person name="Kronauer D.J."/>
        </authorList>
    </citation>
    <scope>NUCLEOTIDE SEQUENCE [LARGE SCALE GENOMIC DNA]</scope>
</reference>
<evidence type="ECO:0000313" key="4">
    <source>
        <dbReference type="EMBL" id="RLU22094.1"/>
    </source>
</evidence>
<reference evidence="4" key="3">
    <citation type="submission" date="2018-07" db="EMBL/GenBank/DDBJ databases">
        <authorList>
            <person name="Mckenzie S.K."/>
            <person name="Kronauer D.J.C."/>
        </authorList>
    </citation>
    <scope>NUCLEOTIDE SEQUENCE</scope>
    <source>
        <strain evidence="4">Clonal line C1</strain>
    </source>
</reference>
<dbReference type="Proteomes" id="UP000053097">
    <property type="component" value="Unassembled WGS sequence"/>
</dbReference>
<dbReference type="Proteomes" id="UP000279307">
    <property type="component" value="Chromosome 6"/>
</dbReference>
<proteinExistence type="predicted"/>
<evidence type="ECO:0000313" key="3">
    <source>
        <dbReference type="EMBL" id="EZA48098.1"/>
    </source>
</evidence>
<dbReference type="AlphaFoldDB" id="A0A026VWE6"/>
<feature type="region of interest" description="Disordered" evidence="1">
    <location>
        <begin position="123"/>
        <end position="163"/>
    </location>
</feature>